<feature type="transmembrane region" description="Helical" evidence="8">
    <location>
        <begin position="178"/>
        <end position="196"/>
    </location>
</feature>
<reference evidence="10 11" key="1">
    <citation type="submission" date="2019-07" db="EMBL/GenBank/DDBJ databases">
        <title>Microbispora hainanensis DSM 45428.</title>
        <authorList>
            <person name="Thawai C."/>
        </authorList>
    </citation>
    <scope>NUCLEOTIDE SEQUENCE [LARGE SCALE GENOMIC DNA]</scope>
    <source>
        <strain evidence="10 11">DSM 45428</strain>
    </source>
</reference>
<feature type="transmembrane region" description="Helical" evidence="8">
    <location>
        <begin position="88"/>
        <end position="110"/>
    </location>
</feature>
<dbReference type="AlphaFoldDB" id="A0A544YUX3"/>
<evidence type="ECO:0000256" key="2">
    <source>
        <dbReference type="ARBA" id="ARBA00022448"/>
    </source>
</evidence>
<feature type="domain" description="Major facilitator superfamily (MFS) profile" evidence="9">
    <location>
        <begin position="19"/>
        <end position="463"/>
    </location>
</feature>
<feature type="transmembrane region" description="Helical" evidence="8">
    <location>
        <begin position="398"/>
        <end position="417"/>
    </location>
</feature>
<feature type="transmembrane region" description="Helical" evidence="8">
    <location>
        <begin position="429"/>
        <end position="454"/>
    </location>
</feature>
<evidence type="ECO:0000256" key="3">
    <source>
        <dbReference type="ARBA" id="ARBA00022475"/>
    </source>
</evidence>
<evidence type="ECO:0000313" key="10">
    <source>
        <dbReference type="EMBL" id="TQS20543.1"/>
    </source>
</evidence>
<dbReference type="PANTHER" id="PTHR42718">
    <property type="entry name" value="MAJOR FACILITATOR SUPERFAMILY MULTIDRUG TRANSPORTER MFSC"/>
    <property type="match status" value="1"/>
</dbReference>
<feature type="transmembrane region" description="Helical" evidence="8">
    <location>
        <begin position="116"/>
        <end position="134"/>
    </location>
</feature>
<dbReference type="InterPro" id="IPR011701">
    <property type="entry name" value="MFS"/>
</dbReference>
<dbReference type="PANTHER" id="PTHR42718:SF46">
    <property type="entry name" value="BLR6921 PROTEIN"/>
    <property type="match status" value="1"/>
</dbReference>
<dbReference type="GO" id="GO:0022857">
    <property type="term" value="F:transmembrane transporter activity"/>
    <property type="evidence" value="ECO:0007669"/>
    <property type="project" value="InterPro"/>
</dbReference>
<dbReference type="PRINTS" id="PR01036">
    <property type="entry name" value="TCRTETB"/>
</dbReference>
<evidence type="ECO:0000256" key="8">
    <source>
        <dbReference type="SAM" id="Phobius"/>
    </source>
</evidence>
<comment type="caution">
    <text evidence="10">The sequence shown here is derived from an EMBL/GenBank/DDBJ whole genome shotgun (WGS) entry which is preliminary data.</text>
</comment>
<dbReference type="GO" id="GO:0005886">
    <property type="term" value="C:plasma membrane"/>
    <property type="evidence" value="ECO:0007669"/>
    <property type="project" value="UniProtKB-SubCell"/>
</dbReference>
<comment type="subcellular location">
    <subcellularLocation>
        <location evidence="1">Cell membrane</location>
        <topology evidence="1">Multi-pass membrane protein</topology>
    </subcellularLocation>
</comment>
<keyword evidence="4 8" id="KW-0812">Transmembrane</keyword>
<evidence type="ECO:0000313" key="11">
    <source>
        <dbReference type="Proteomes" id="UP000316541"/>
    </source>
</evidence>
<dbReference type="Pfam" id="PF07690">
    <property type="entry name" value="MFS_1"/>
    <property type="match status" value="1"/>
</dbReference>
<dbReference type="InterPro" id="IPR036259">
    <property type="entry name" value="MFS_trans_sf"/>
</dbReference>
<accession>A0A544YUX3</accession>
<evidence type="ECO:0000256" key="5">
    <source>
        <dbReference type="ARBA" id="ARBA00022989"/>
    </source>
</evidence>
<evidence type="ECO:0000259" key="9">
    <source>
        <dbReference type="PROSITE" id="PS50850"/>
    </source>
</evidence>
<name>A0A544YUX3_9ACTN</name>
<protein>
    <submittedName>
        <fullName evidence="10">MFS transporter</fullName>
    </submittedName>
</protein>
<evidence type="ECO:0000256" key="6">
    <source>
        <dbReference type="ARBA" id="ARBA00023136"/>
    </source>
</evidence>
<evidence type="ECO:0000256" key="7">
    <source>
        <dbReference type="SAM" id="MobiDB-lite"/>
    </source>
</evidence>
<feature type="transmembrane region" description="Helical" evidence="8">
    <location>
        <begin position="268"/>
        <end position="290"/>
    </location>
</feature>
<feature type="transmembrane region" description="Helical" evidence="8">
    <location>
        <begin position="208"/>
        <end position="225"/>
    </location>
</feature>
<feature type="compositionally biased region" description="Basic and acidic residues" evidence="7">
    <location>
        <begin position="470"/>
        <end position="479"/>
    </location>
</feature>
<keyword evidence="6 8" id="KW-0472">Membrane</keyword>
<evidence type="ECO:0000256" key="1">
    <source>
        <dbReference type="ARBA" id="ARBA00004651"/>
    </source>
</evidence>
<sequence length="479" mass="47963">MPSFLTNRSKTSAARSKNSAAFAVLGGAQVTLVAAITLLTVPLPAIQREFGLGQGDLALLTSAYGLTFGGLLLLGGRLADRWGARETFLAGMALLALASAAGGLAPGHAVLLAARFAQGAGAAVAAPAAVSLVTRLRPDVRERERALAVWGTLSVTGAVAGSLLSGLVAAAASWRWSFLLPAAVGIAAVAAGIVLLPPAPRTAARLDVPGALLVTAGLIAFAYGLLEGTTAVVVAGLVLTAGFVVLQARTPRPLLPLRLVADPRRGAALLVVFVTAAASATTTFLLSLYMQQVRGLSPIATSLAFLPFLLVVVMGPVSGRLLRRLGVRHVLVAGLLLAAVSMLLLGRVASEGTVLAGLLVFPVASGLAFSGATVAALDGVRAEDAGAAGGLVNTAMEAGPTVGLAVLVALAAARAGAVPAGGARAMTEGYGFALTAMAPAFLLAAATVAAAFAWTDSQRTDSQRTSSQRTDSHGQRSDG</sequence>
<dbReference type="EMBL" id="VIRM01000016">
    <property type="protein sequence ID" value="TQS20543.1"/>
    <property type="molecule type" value="Genomic_DNA"/>
</dbReference>
<dbReference type="Proteomes" id="UP000316541">
    <property type="component" value="Unassembled WGS sequence"/>
</dbReference>
<keyword evidence="5 8" id="KW-1133">Transmembrane helix</keyword>
<feature type="transmembrane region" description="Helical" evidence="8">
    <location>
        <begin position="329"/>
        <end position="349"/>
    </location>
</feature>
<dbReference type="InterPro" id="IPR020846">
    <property type="entry name" value="MFS_dom"/>
</dbReference>
<feature type="region of interest" description="Disordered" evidence="7">
    <location>
        <begin position="457"/>
        <end position="479"/>
    </location>
</feature>
<dbReference type="Gene3D" id="1.20.1720.10">
    <property type="entry name" value="Multidrug resistance protein D"/>
    <property type="match status" value="1"/>
</dbReference>
<evidence type="ECO:0000256" key="4">
    <source>
        <dbReference type="ARBA" id="ARBA00022692"/>
    </source>
</evidence>
<feature type="transmembrane region" description="Helical" evidence="8">
    <location>
        <begin position="355"/>
        <end position="377"/>
    </location>
</feature>
<feature type="transmembrane region" description="Helical" evidence="8">
    <location>
        <begin position="146"/>
        <end position="172"/>
    </location>
</feature>
<dbReference type="SUPFAM" id="SSF103473">
    <property type="entry name" value="MFS general substrate transporter"/>
    <property type="match status" value="1"/>
</dbReference>
<keyword evidence="2" id="KW-0813">Transport</keyword>
<keyword evidence="3" id="KW-1003">Cell membrane</keyword>
<dbReference type="Gene3D" id="1.20.1250.20">
    <property type="entry name" value="MFS general substrate transporter like domains"/>
    <property type="match status" value="1"/>
</dbReference>
<feature type="transmembrane region" description="Helical" evidence="8">
    <location>
        <begin position="296"/>
        <end position="317"/>
    </location>
</feature>
<feature type="transmembrane region" description="Helical" evidence="8">
    <location>
        <begin position="21"/>
        <end position="45"/>
    </location>
</feature>
<feature type="transmembrane region" description="Helical" evidence="8">
    <location>
        <begin position="57"/>
        <end position="76"/>
    </location>
</feature>
<organism evidence="10 11">
    <name type="scientific">Microbispora hainanensis</name>
    <dbReference type="NCBI Taxonomy" id="568844"/>
    <lineage>
        <taxon>Bacteria</taxon>
        <taxon>Bacillati</taxon>
        <taxon>Actinomycetota</taxon>
        <taxon>Actinomycetes</taxon>
        <taxon>Streptosporangiales</taxon>
        <taxon>Streptosporangiaceae</taxon>
        <taxon>Microbispora</taxon>
    </lineage>
</organism>
<gene>
    <name evidence="10" type="ORF">FLX08_15360</name>
</gene>
<dbReference type="PROSITE" id="PS50850">
    <property type="entry name" value="MFS"/>
    <property type="match status" value="1"/>
</dbReference>
<proteinExistence type="predicted"/>